<dbReference type="SMART" id="SM00744">
    <property type="entry name" value="RINGv"/>
    <property type="match status" value="1"/>
</dbReference>
<dbReference type="InterPro" id="IPR001841">
    <property type="entry name" value="Znf_RING"/>
</dbReference>
<dbReference type="Proteomes" id="UP000789595">
    <property type="component" value="Unassembled WGS sequence"/>
</dbReference>
<keyword evidence="10" id="KW-1185">Reference proteome</keyword>
<keyword evidence="1" id="KW-0479">Metal-binding</keyword>
<gene>
    <name evidence="9" type="ORF">PECAL_1P22800</name>
</gene>
<keyword evidence="6" id="KW-0472">Membrane</keyword>
<dbReference type="InterPro" id="IPR011016">
    <property type="entry name" value="Znf_RING-CH"/>
</dbReference>
<feature type="domain" description="RING-type" evidence="8">
    <location>
        <begin position="173"/>
        <end position="220"/>
    </location>
</feature>
<feature type="chain" id="PRO_5035320430" description="RING-type domain-containing protein" evidence="7">
    <location>
        <begin position="16"/>
        <end position="291"/>
    </location>
</feature>
<sequence length="291" mass="31247">MRLLPLLVAAAVAEAEPLAVNDVCYRFCEDGSKPMVDRRGDCPAGTACRTTLPPDVLAFDNCDAPDTCQADTGPGFMPSPTAQNATDPHDSDNSHGGENFLCGAYWVLILLFALTLATVLYYRHLVRVAENAELEKSEAPKREAAAAVQEVAVPLDDMDFSARTHDLYANAECAVCLAGFTADDGPVVLPCAHAFHDACLKTWWATRLEGDAQITCPICRKPFGDETGPAPQDDLESGRPRADSVPSPMGSTAPLRRARPPPTLELPPLANDLETRVQPVEVPGDDDYTLS</sequence>
<keyword evidence="2 4" id="KW-0863">Zinc-finger</keyword>
<name>A0A8J2S8N1_9STRA</name>
<keyword evidence="3" id="KW-0862">Zinc</keyword>
<organism evidence="9 10">
    <name type="scientific">Pelagomonas calceolata</name>
    <dbReference type="NCBI Taxonomy" id="35677"/>
    <lineage>
        <taxon>Eukaryota</taxon>
        <taxon>Sar</taxon>
        <taxon>Stramenopiles</taxon>
        <taxon>Ochrophyta</taxon>
        <taxon>Pelagophyceae</taxon>
        <taxon>Pelagomonadales</taxon>
        <taxon>Pelagomonadaceae</taxon>
        <taxon>Pelagomonas</taxon>
    </lineage>
</organism>
<reference evidence="9" key="1">
    <citation type="submission" date="2021-11" db="EMBL/GenBank/DDBJ databases">
        <authorList>
            <consortium name="Genoscope - CEA"/>
            <person name="William W."/>
        </authorList>
    </citation>
    <scope>NUCLEOTIDE SEQUENCE</scope>
</reference>
<keyword evidence="6" id="KW-1133">Transmembrane helix</keyword>
<feature type="transmembrane region" description="Helical" evidence="6">
    <location>
        <begin position="103"/>
        <end position="122"/>
    </location>
</feature>
<evidence type="ECO:0000256" key="2">
    <source>
        <dbReference type="ARBA" id="ARBA00022771"/>
    </source>
</evidence>
<dbReference type="OrthoDB" id="73902at2759"/>
<evidence type="ECO:0000256" key="5">
    <source>
        <dbReference type="SAM" id="MobiDB-lite"/>
    </source>
</evidence>
<keyword evidence="7" id="KW-0732">Signal</keyword>
<evidence type="ECO:0000256" key="6">
    <source>
        <dbReference type="SAM" id="Phobius"/>
    </source>
</evidence>
<dbReference type="InterPro" id="IPR052788">
    <property type="entry name" value="RING-type_E3_ligase_ATL"/>
</dbReference>
<dbReference type="EMBL" id="CAKKNE010000001">
    <property type="protein sequence ID" value="CAH0365823.1"/>
    <property type="molecule type" value="Genomic_DNA"/>
</dbReference>
<evidence type="ECO:0000256" key="4">
    <source>
        <dbReference type="PROSITE-ProRule" id="PRU00175"/>
    </source>
</evidence>
<evidence type="ECO:0000313" key="9">
    <source>
        <dbReference type="EMBL" id="CAH0365823.1"/>
    </source>
</evidence>
<feature type="signal peptide" evidence="7">
    <location>
        <begin position="1"/>
        <end position="15"/>
    </location>
</feature>
<proteinExistence type="predicted"/>
<evidence type="ECO:0000256" key="7">
    <source>
        <dbReference type="SAM" id="SignalP"/>
    </source>
</evidence>
<dbReference type="SMART" id="SM00184">
    <property type="entry name" value="RING"/>
    <property type="match status" value="1"/>
</dbReference>
<evidence type="ECO:0000313" key="10">
    <source>
        <dbReference type="Proteomes" id="UP000789595"/>
    </source>
</evidence>
<protein>
    <recommendedName>
        <fullName evidence="8">RING-type domain-containing protein</fullName>
    </recommendedName>
</protein>
<dbReference type="GO" id="GO:0008270">
    <property type="term" value="F:zinc ion binding"/>
    <property type="evidence" value="ECO:0007669"/>
    <property type="project" value="UniProtKB-KW"/>
</dbReference>
<accession>A0A8J2S8N1</accession>
<feature type="region of interest" description="Disordered" evidence="5">
    <location>
        <begin position="71"/>
        <end position="93"/>
    </location>
</feature>
<dbReference type="Gene3D" id="3.30.40.10">
    <property type="entry name" value="Zinc/RING finger domain, C3HC4 (zinc finger)"/>
    <property type="match status" value="1"/>
</dbReference>
<evidence type="ECO:0000259" key="8">
    <source>
        <dbReference type="PROSITE" id="PS50089"/>
    </source>
</evidence>
<dbReference type="InterPro" id="IPR013083">
    <property type="entry name" value="Znf_RING/FYVE/PHD"/>
</dbReference>
<dbReference type="PROSITE" id="PS50089">
    <property type="entry name" value="ZF_RING_2"/>
    <property type="match status" value="1"/>
</dbReference>
<evidence type="ECO:0000256" key="3">
    <source>
        <dbReference type="ARBA" id="ARBA00022833"/>
    </source>
</evidence>
<dbReference type="PANTHER" id="PTHR45798">
    <property type="entry name" value="RING-H2 FINGER PROTEIN ATL61-RELATED-RELATED"/>
    <property type="match status" value="1"/>
</dbReference>
<dbReference type="AlphaFoldDB" id="A0A8J2S8N1"/>
<evidence type="ECO:0000256" key="1">
    <source>
        <dbReference type="ARBA" id="ARBA00022723"/>
    </source>
</evidence>
<keyword evidence="6" id="KW-0812">Transmembrane</keyword>
<dbReference type="SUPFAM" id="SSF57850">
    <property type="entry name" value="RING/U-box"/>
    <property type="match status" value="1"/>
</dbReference>
<dbReference type="PANTHER" id="PTHR45798:SF97">
    <property type="entry name" value="ALCOHOL-SENSITIVE RING FINGER PROTEIN 1"/>
    <property type="match status" value="1"/>
</dbReference>
<dbReference type="Pfam" id="PF13639">
    <property type="entry name" value="zf-RING_2"/>
    <property type="match status" value="1"/>
</dbReference>
<feature type="region of interest" description="Disordered" evidence="5">
    <location>
        <begin position="222"/>
        <end position="291"/>
    </location>
</feature>
<comment type="caution">
    <text evidence="9">The sequence shown here is derived from an EMBL/GenBank/DDBJ whole genome shotgun (WGS) entry which is preliminary data.</text>
</comment>